<gene>
    <name evidence="4" type="ORF">DPV98_03010</name>
</gene>
<dbReference type="InterPro" id="IPR011250">
    <property type="entry name" value="OMP/PagP_B-barrel"/>
</dbReference>
<dbReference type="Gene3D" id="2.40.160.20">
    <property type="match status" value="1"/>
</dbReference>
<dbReference type="EMBL" id="QEQD01000002">
    <property type="protein sequence ID" value="RDF05375.1"/>
    <property type="molecule type" value="Genomic_DNA"/>
</dbReference>
<evidence type="ECO:0000313" key="4">
    <source>
        <dbReference type="EMBL" id="RDF05375.1"/>
    </source>
</evidence>
<evidence type="ECO:0000259" key="3">
    <source>
        <dbReference type="Pfam" id="PF13505"/>
    </source>
</evidence>
<keyword evidence="1 2" id="KW-0732">Signal</keyword>
<name>A0A369ZJF3_HAEPH</name>
<evidence type="ECO:0000313" key="5">
    <source>
        <dbReference type="Proteomes" id="UP000253999"/>
    </source>
</evidence>
<dbReference type="Proteomes" id="UP000253999">
    <property type="component" value="Unassembled WGS sequence"/>
</dbReference>
<dbReference type="Pfam" id="PF13505">
    <property type="entry name" value="OMP_b-brl"/>
    <property type="match status" value="1"/>
</dbReference>
<sequence length="207" mass="22383">MKRLAILSILGLLSVNALAETETKAFSGFYFGGEINSTKQEFSIPYSELRVSNLSGEFTANGSRAARLGIVTGYGFDYGADFVGLAEAKIAISNAKTKNELGEVTKEKFATSLAYLQGYRIANKLLPYVKVSFDASSFDVNNDAIYPKNGVEVANAGAWGIGFGAGLRYSVTPDFNLGVEYHKVTLKGQNDIKIKTNNLGLIGTYRF</sequence>
<protein>
    <submittedName>
        <fullName evidence="4">Porin family protein</fullName>
    </submittedName>
</protein>
<dbReference type="AlphaFoldDB" id="A0A369ZJF3"/>
<feature type="domain" description="Outer membrane protein beta-barrel" evidence="3">
    <location>
        <begin position="6"/>
        <end position="207"/>
    </location>
</feature>
<comment type="caution">
    <text evidence="4">The sequence shown here is derived from an EMBL/GenBank/DDBJ whole genome shotgun (WGS) entry which is preliminary data.</text>
</comment>
<proteinExistence type="predicted"/>
<dbReference type="SUPFAM" id="SSF56925">
    <property type="entry name" value="OMPA-like"/>
    <property type="match status" value="1"/>
</dbReference>
<evidence type="ECO:0000256" key="2">
    <source>
        <dbReference type="SAM" id="SignalP"/>
    </source>
</evidence>
<feature type="signal peptide" evidence="2">
    <location>
        <begin position="1"/>
        <end position="19"/>
    </location>
</feature>
<accession>A0A369ZJF3</accession>
<organism evidence="4 5">
    <name type="scientific">Haemophilus parahaemolyticus</name>
    <dbReference type="NCBI Taxonomy" id="735"/>
    <lineage>
        <taxon>Bacteria</taxon>
        <taxon>Pseudomonadati</taxon>
        <taxon>Pseudomonadota</taxon>
        <taxon>Gammaproteobacteria</taxon>
        <taxon>Pasteurellales</taxon>
        <taxon>Pasteurellaceae</taxon>
        <taxon>Haemophilus</taxon>
    </lineage>
</organism>
<dbReference type="RefSeq" id="WP_111312581.1">
    <property type="nucleotide sequence ID" value="NZ_QEQD01000002.1"/>
</dbReference>
<evidence type="ECO:0000256" key="1">
    <source>
        <dbReference type="ARBA" id="ARBA00022729"/>
    </source>
</evidence>
<reference evidence="4 5" key="1">
    <citation type="submission" date="2018-05" db="EMBL/GenBank/DDBJ databases">
        <title>Draft Genome Sequences for a Diverse set of 7 Haemophilus Species.</title>
        <authorList>
            <person name="Nichols M."/>
            <person name="Topaz N."/>
            <person name="Wang X."/>
            <person name="Wang X."/>
            <person name="Boxrud D."/>
        </authorList>
    </citation>
    <scope>NUCLEOTIDE SEQUENCE [LARGE SCALE GENOMIC DNA]</scope>
    <source>
        <strain evidence="4 5">C2010039593</strain>
    </source>
</reference>
<dbReference type="InterPro" id="IPR027385">
    <property type="entry name" value="Beta-barrel_OMP"/>
</dbReference>
<feature type="chain" id="PRO_5016653739" evidence="2">
    <location>
        <begin position="20"/>
        <end position="207"/>
    </location>
</feature>